<keyword evidence="1" id="KW-0812">Transmembrane</keyword>
<dbReference type="RefSeq" id="WP_157341600.1">
    <property type="nucleotide sequence ID" value="NZ_WSEK01000004.1"/>
</dbReference>
<evidence type="ECO:0000256" key="1">
    <source>
        <dbReference type="SAM" id="Phobius"/>
    </source>
</evidence>
<keyword evidence="1" id="KW-0472">Membrane</keyword>
<keyword evidence="4" id="KW-1185">Reference proteome</keyword>
<feature type="transmembrane region" description="Helical" evidence="1">
    <location>
        <begin position="296"/>
        <end position="313"/>
    </location>
</feature>
<dbReference type="GO" id="GO:0004175">
    <property type="term" value="F:endopeptidase activity"/>
    <property type="evidence" value="ECO:0007669"/>
    <property type="project" value="UniProtKB-ARBA"/>
</dbReference>
<feature type="transmembrane region" description="Helical" evidence="1">
    <location>
        <begin position="227"/>
        <end position="255"/>
    </location>
</feature>
<name>A0A6L6XP98_9ACTN</name>
<protein>
    <submittedName>
        <fullName evidence="3">CPBP family intramembrane metalloprotease</fullName>
    </submittedName>
</protein>
<feature type="domain" description="CAAX prenyl protease 2/Lysostaphin resistance protein A-like" evidence="2">
    <location>
        <begin position="170"/>
        <end position="272"/>
    </location>
</feature>
<keyword evidence="3" id="KW-0645">Protease</keyword>
<keyword evidence="3" id="KW-0378">Hydrolase</keyword>
<evidence type="ECO:0000259" key="2">
    <source>
        <dbReference type="Pfam" id="PF02517"/>
    </source>
</evidence>
<proteinExistence type="predicted"/>
<dbReference type="EMBL" id="WSEK01000004">
    <property type="protein sequence ID" value="MVQ49094.1"/>
    <property type="molecule type" value="Genomic_DNA"/>
</dbReference>
<evidence type="ECO:0000313" key="3">
    <source>
        <dbReference type="EMBL" id="MVQ49094.1"/>
    </source>
</evidence>
<feature type="transmembrane region" description="Helical" evidence="1">
    <location>
        <begin position="23"/>
        <end position="43"/>
    </location>
</feature>
<keyword evidence="1" id="KW-1133">Transmembrane helix</keyword>
<dbReference type="InterPro" id="IPR003675">
    <property type="entry name" value="Rce1/LyrA-like_dom"/>
</dbReference>
<feature type="transmembrane region" description="Helical" evidence="1">
    <location>
        <begin position="131"/>
        <end position="150"/>
    </location>
</feature>
<dbReference type="PANTHER" id="PTHR35797:SF1">
    <property type="entry name" value="PROTEASE"/>
    <property type="match status" value="1"/>
</dbReference>
<organism evidence="3 4">
    <name type="scientific">Nocardioides agri</name>
    <dbReference type="NCBI Taxonomy" id="2682843"/>
    <lineage>
        <taxon>Bacteria</taxon>
        <taxon>Bacillati</taxon>
        <taxon>Actinomycetota</taxon>
        <taxon>Actinomycetes</taxon>
        <taxon>Propionibacteriales</taxon>
        <taxon>Nocardioidaceae</taxon>
        <taxon>Nocardioides</taxon>
    </lineage>
</organism>
<gene>
    <name evidence="3" type="ORF">GON03_07860</name>
</gene>
<sequence length="325" mass="34898">MGALGAPDATAHSVEVDLPQRPVLTFWLIAVALEVLLGVAFLLTGADAAIDKGLSKAGIDFSSDLLTAVRVVIVYPAAILGVTLALAQVAAPDLAVFAVARIRGGRRLLRAVGSRFRPWSREVGARRGIRIWIAVVVVFSACNVISGLLHQAFVPHEFTWHFSWSMLALLPVAMFLDAGALLEENGWRGFALPVLLRTRGPLVASLIVGLAWATWHFPVKYDAFLDYGFWGGLAYLSAFTIKIVAMSVVITFFWARAGQATLLAIAMHGLSNDVARVGGLVDGNTWQSSAISELDLAVPFIILALVLVPYANWNGWGDLTPLGSE</sequence>
<keyword evidence="3" id="KW-0482">Metalloprotease</keyword>
<dbReference type="AlphaFoldDB" id="A0A6L6XP98"/>
<feature type="transmembrane region" description="Helical" evidence="1">
    <location>
        <begin position="73"/>
        <end position="100"/>
    </location>
</feature>
<dbReference type="InterPro" id="IPR042150">
    <property type="entry name" value="MmRce1-like"/>
</dbReference>
<feature type="transmembrane region" description="Helical" evidence="1">
    <location>
        <begin position="194"/>
        <end position="215"/>
    </location>
</feature>
<dbReference type="Pfam" id="PF02517">
    <property type="entry name" value="Rce1-like"/>
    <property type="match status" value="1"/>
</dbReference>
<dbReference type="PANTHER" id="PTHR35797">
    <property type="entry name" value="PROTEASE-RELATED"/>
    <property type="match status" value="1"/>
</dbReference>
<dbReference type="Proteomes" id="UP000473525">
    <property type="component" value="Unassembled WGS sequence"/>
</dbReference>
<dbReference type="GO" id="GO:0006508">
    <property type="term" value="P:proteolysis"/>
    <property type="evidence" value="ECO:0007669"/>
    <property type="project" value="UniProtKB-KW"/>
</dbReference>
<feature type="transmembrane region" description="Helical" evidence="1">
    <location>
        <begin position="162"/>
        <end position="182"/>
    </location>
</feature>
<reference evidence="3 4" key="1">
    <citation type="submission" date="2019-12" db="EMBL/GenBank/DDBJ databases">
        <authorList>
            <person name="Huq M.A."/>
        </authorList>
    </citation>
    <scope>NUCLEOTIDE SEQUENCE [LARGE SCALE GENOMIC DNA]</scope>
    <source>
        <strain evidence="3 4">MAH-18</strain>
    </source>
</reference>
<evidence type="ECO:0000313" key="4">
    <source>
        <dbReference type="Proteomes" id="UP000473525"/>
    </source>
</evidence>
<comment type="caution">
    <text evidence="3">The sequence shown here is derived from an EMBL/GenBank/DDBJ whole genome shotgun (WGS) entry which is preliminary data.</text>
</comment>
<dbReference type="GO" id="GO:0008237">
    <property type="term" value="F:metallopeptidase activity"/>
    <property type="evidence" value="ECO:0007669"/>
    <property type="project" value="UniProtKB-KW"/>
</dbReference>
<dbReference type="GO" id="GO:0080120">
    <property type="term" value="P:CAAX-box protein maturation"/>
    <property type="evidence" value="ECO:0007669"/>
    <property type="project" value="UniProtKB-ARBA"/>
</dbReference>
<accession>A0A6L6XP98</accession>